<name>A0ABU8S7X6_9SPHN</name>
<dbReference type="InterPro" id="IPR050312">
    <property type="entry name" value="IolE/XylAMocC-like"/>
</dbReference>
<dbReference type="Proteomes" id="UP001379235">
    <property type="component" value="Unassembled WGS sequence"/>
</dbReference>
<proteinExistence type="predicted"/>
<dbReference type="PANTHER" id="PTHR12110">
    <property type="entry name" value="HYDROXYPYRUVATE ISOMERASE"/>
    <property type="match status" value="1"/>
</dbReference>
<keyword evidence="3" id="KW-1185">Reference proteome</keyword>
<protein>
    <submittedName>
        <fullName evidence="2">TIM barrel protein</fullName>
    </submittedName>
</protein>
<dbReference type="Gene3D" id="3.20.20.150">
    <property type="entry name" value="Divalent-metal-dependent TIM barrel enzymes"/>
    <property type="match status" value="1"/>
</dbReference>
<gene>
    <name evidence="2" type="ORF">WG900_08650</name>
</gene>
<organism evidence="2 3">
    <name type="scientific">Novosphingobium aquae</name>
    <dbReference type="NCBI Taxonomy" id="3133435"/>
    <lineage>
        <taxon>Bacteria</taxon>
        <taxon>Pseudomonadati</taxon>
        <taxon>Pseudomonadota</taxon>
        <taxon>Alphaproteobacteria</taxon>
        <taxon>Sphingomonadales</taxon>
        <taxon>Sphingomonadaceae</taxon>
        <taxon>Novosphingobium</taxon>
    </lineage>
</organism>
<evidence type="ECO:0000313" key="3">
    <source>
        <dbReference type="Proteomes" id="UP001379235"/>
    </source>
</evidence>
<evidence type="ECO:0000259" key="1">
    <source>
        <dbReference type="Pfam" id="PF01261"/>
    </source>
</evidence>
<dbReference type="EMBL" id="JBBHJY010000003">
    <property type="protein sequence ID" value="MEJ6009989.1"/>
    <property type="molecule type" value="Genomic_DNA"/>
</dbReference>
<sequence length="272" mass="28986">MALPLAIELITALGQDPVEMVHLAADLGVPRIGLALAPVAMVPEDAQPWNLRSDAALYRAVRAAIEERCVEVVLGEGFLIHPQIDLGQCGADLDLLAGLGTRKVNCVGLEPDVARCHDQFATFAQMAAKRGMSATIEFMPFVTIDSLAKALDCAAAADNGKGSVLLDSMHVFRTGTSLANIAALDPAMIGHVQLCDARSDWSDADYMTKAKFDRLAPGEGDLPLRDFLGAVPDGMVIGLEVPQRKKARAGTDHRTRIADLLSASRSFTTDLL</sequence>
<dbReference type="SUPFAM" id="SSF51658">
    <property type="entry name" value="Xylose isomerase-like"/>
    <property type="match status" value="1"/>
</dbReference>
<accession>A0ABU8S7X6</accession>
<evidence type="ECO:0000313" key="2">
    <source>
        <dbReference type="EMBL" id="MEJ6009989.1"/>
    </source>
</evidence>
<dbReference type="PANTHER" id="PTHR12110:SF48">
    <property type="entry name" value="BLL3656 PROTEIN"/>
    <property type="match status" value="1"/>
</dbReference>
<dbReference type="InterPro" id="IPR036237">
    <property type="entry name" value="Xyl_isomerase-like_sf"/>
</dbReference>
<reference evidence="2 3" key="1">
    <citation type="submission" date="2024-03" db="EMBL/GenBank/DDBJ databases">
        <authorList>
            <person name="Jo J.-H."/>
        </authorList>
    </citation>
    <scope>NUCLEOTIDE SEQUENCE [LARGE SCALE GENOMIC DNA]</scope>
    <source>
        <strain evidence="2 3">AS3R-12</strain>
    </source>
</reference>
<dbReference type="Pfam" id="PF01261">
    <property type="entry name" value="AP_endonuc_2"/>
    <property type="match status" value="1"/>
</dbReference>
<feature type="domain" description="Xylose isomerase-like TIM barrel" evidence="1">
    <location>
        <begin position="59"/>
        <end position="249"/>
    </location>
</feature>
<dbReference type="InterPro" id="IPR013022">
    <property type="entry name" value="Xyl_isomerase-like_TIM-brl"/>
</dbReference>
<comment type="caution">
    <text evidence="2">The sequence shown here is derived from an EMBL/GenBank/DDBJ whole genome shotgun (WGS) entry which is preliminary data.</text>
</comment>
<dbReference type="RefSeq" id="WP_339966338.1">
    <property type="nucleotide sequence ID" value="NZ_JBBHJY010000003.1"/>
</dbReference>